<reference evidence="1 2" key="1">
    <citation type="submission" date="2023-06" db="EMBL/GenBank/DDBJ databases">
        <title>Five Gram-positive bacteria isolated from mangrove sediments in Shenzhen, Guangdong, China.</title>
        <authorList>
            <person name="Yu S."/>
            <person name="Zheng W."/>
            <person name="Huang Y."/>
        </authorList>
    </citation>
    <scope>NUCLEOTIDE SEQUENCE [LARGE SCALE GENOMIC DNA]</scope>
    <source>
        <strain evidence="1 2">SaN35-3</strain>
    </source>
</reference>
<gene>
    <name evidence="1" type="ORF">LC087_10775</name>
</gene>
<sequence length="92" mass="10395">MSKEMKVRYGEVEQAISSIDKTLQSVDSALIKDMASGTQLDLVKKLNEINHLLEETSSNFKDILTEHNQLVNKSLQDLKEADDQISSSLKMR</sequence>
<dbReference type="RefSeq" id="WP_226541180.1">
    <property type="nucleotide sequence ID" value="NZ_CP129013.1"/>
</dbReference>
<dbReference type="InterPro" id="IPR046318">
    <property type="entry name" value="DUF5344"/>
</dbReference>
<accession>A0ABY9JRN1</accession>
<evidence type="ECO:0000313" key="2">
    <source>
        <dbReference type="Proteomes" id="UP001197974"/>
    </source>
</evidence>
<proteinExistence type="predicted"/>
<evidence type="ECO:0000313" key="1">
    <source>
        <dbReference type="EMBL" id="WLR41393.1"/>
    </source>
</evidence>
<dbReference type="Pfam" id="PF17279">
    <property type="entry name" value="DUF5344"/>
    <property type="match status" value="1"/>
</dbReference>
<dbReference type="Proteomes" id="UP001197974">
    <property type="component" value="Chromosome"/>
</dbReference>
<name>A0ABY9JRN1_9BACI</name>
<protein>
    <submittedName>
        <fullName evidence="1">DUF5344 family protein</fullName>
    </submittedName>
</protein>
<keyword evidence="2" id="KW-1185">Reference proteome</keyword>
<dbReference type="EMBL" id="CP129013">
    <property type="protein sequence ID" value="WLR41393.1"/>
    <property type="molecule type" value="Genomic_DNA"/>
</dbReference>
<organism evidence="1 2">
    <name type="scientific">Bacillus carboniphilus</name>
    <dbReference type="NCBI Taxonomy" id="86663"/>
    <lineage>
        <taxon>Bacteria</taxon>
        <taxon>Bacillati</taxon>
        <taxon>Bacillota</taxon>
        <taxon>Bacilli</taxon>
        <taxon>Bacillales</taxon>
        <taxon>Bacillaceae</taxon>
        <taxon>Bacillus</taxon>
    </lineage>
</organism>